<dbReference type="AlphaFoldDB" id="A0A2Z2KVA7"/>
<organism evidence="2 3">
    <name type="scientific">Paenibacillus donghaensis</name>
    <dbReference type="NCBI Taxonomy" id="414771"/>
    <lineage>
        <taxon>Bacteria</taxon>
        <taxon>Bacillati</taxon>
        <taxon>Bacillota</taxon>
        <taxon>Bacilli</taxon>
        <taxon>Bacillales</taxon>
        <taxon>Paenibacillaceae</taxon>
        <taxon>Paenibacillus</taxon>
    </lineage>
</organism>
<proteinExistence type="predicted"/>
<evidence type="ECO:0000313" key="2">
    <source>
        <dbReference type="EMBL" id="ASA25151.1"/>
    </source>
</evidence>
<gene>
    <name evidence="2" type="ORF">B9T62_33110</name>
</gene>
<protein>
    <submittedName>
        <fullName evidence="2">GNAT family N-acetyltransferase</fullName>
    </submittedName>
</protein>
<dbReference type="Proteomes" id="UP000249890">
    <property type="component" value="Chromosome"/>
</dbReference>
<dbReference type="KEGG" id="pdh:B9T62_33110"/>
<dbReference type="CDD" id="cd04301">
    <property type="entry name" value="NAT_SF"/>
    <property type="match status" value="1"/>
</dbReference>
<evidence type="ECO:0000313" key="3">
    <source>
        <dbReference type="Proteomes" id="UP000249890"/>
    </source>
</evidence>
<dbReference type="EMBL" id="CP021780">
    <property type="protein sequence ID" value="ASA25151.1"/>
    <property type="molecule type" value="Genomic_DNA"/>
</dbReference>
<reference evidence="2 3" key="1">
    <citation type="submission" date="2017-06" db="EMBL/GenBank/DDBJ databases">
        <title>Complete genome sequence of Paenibacillus donghaensis KCTC 13049T isolated from East Sea sediment, South Korea.</title>
        <authorList>
            <person name="Jung B.K."/>
            <person name="Hong S.-J."/>
            <person name="Shin J.-H."/>
        </authorList>
    </citation>
    <scope>NUCLEOTIDE SEQUENCE [LARGE SCALE GENOMIC DNA]</scope>
    <source>
        <strain evidence="2 3">KCTC 13049</strain>
    </source>
</reference>
<keyword evidence="3" id="KW-1185">Reference proteome</keyword>
<dbReference type="InterPro" id="IPR016181">
    <property type="entry name" value="Acyl_CoA_acyltransferase"/>
</dbReference>
<name>A0A2Z2KVA7_9BACL</name>
<keyword evidence="2" id="KW-0808">Transferase</keyword>
<dbReference type="PROSITE" id="PS51186">
    <property type="entry name" value="GNAT"/>
    <property type="match status" value="1"/>
</dbReference>
<dbReference type="Gene3D" id="3.40.630.30">
    <property type="match status" value="1"/>
</dbReference>
<dbReference type="GO" id="GO:0016747">
    <property type="term" value="F:acyltransferase activity, transferring groups other than amino-acyl groups"/>
    <property type="evidence" value="ECO:0007669"/>
    <property type="project" value="InterPro"/>
</dbReference>
<dbReference type="Pfam" id="PF00583">
    <property type="entry name" value="Acetyltransf_1"/>
    <property type="match status" value="1"/>
</dbReference>
<dbReference type="RefSeq" id="WP_087919116.1">
    <property type="nucleotide sequence ID" value="NZ_CP021780.1"/>
</dbReference>
<feature type="domain" description="N-acetyltransferase" evidence="1">
    <location>
        <begin position="179"/>
        <end position="311"/>
    </location>
</feature>
<evidence type="ECO:0000259" key="1">
    <source>
        <dbReference type="PROSITE" id="PS51186"/>
    </source>
</evidence>
<accession>A0A2Z2KVA7</accession>
<dbReference type="SUPFAM" id="SSF55729">
    <property type="entry name" value="Acyl-CoA N-acyltransferases (Nat)"/>
    <property type="match status" value="1"/>
</dbReference>
<sequence>MQVSDRSMDTTIYDLSTEYSIRRAEPEEWGVYCSVYYNMQYNGFFREESYANSRRNSFWIYKEKTKIGGVRIAPNVIYHLFFIPPFNDSLGVLKQLKELLLLWSDKTKPIKTFEVLPDQVHLYTRAGFWPDEFRCRWMQRPTDHFEVIWDDNLIIKSPQIEENEAGAKRYTHEDEIARCDFDSFTGGFEAVRRKKFSLEDFIPNEDPNYSNEILVQASTLVFDKDTGQLIANCRLCLQDNLAAVYSIGVIPAHRGRGLATRMLQRALTILKDKYPMLRLYVMEGNDAESVYFNLGFVPGVQEIQNMCIPVEILQKNRSC</sequence>
<dbReference type="OrthoDB" id="2858212at2"/>
<dbReference type="InterPro" id="IPR000182">
    <property type="entry name" value="GNAT_dom"/>
</dbReference>